<dbReference type="PIRSF" id="PIRSF037259">
    <property type="entry name" value="EcsB_ABC"/>
    <property type="match status" value="1"/>
</dbReference>
<proteinExistence type="predicted"/>
<dbReference type="AlphaFoldDB" id="A0A9W3TA57"/>
<protein>
    <submittedName>
        <fullName evidence="1">ABC transporter permease</fullName>
    </submittedName>
</protein>
<evidence type="ECO:0000313" key="1">
    <source>
        <dbReference type="EMBL" id="AQY37486.1"/>
    </source>
</evidence>
<dbReference type="EMBL" id="CP020002">
    <property type="protein sequence ID" value="AQY37486.1"/>
    <property type="molecule type" value="Genomic_DNA"/>
</dbReference>
<dbReference type="RefSeq" id="WP_079245154.1">
    <property type="nucleotide sequence ID" value="NZ_JARSYF010000008.1"/>
</dbReference>
<dbReference type="Pfam" id="PF05975">
    <property type="entry name" value="EcsB"/>
    <property type="match status" value="1"/>
</dbReference>
<gene>
    <name evidence="1" type="ORF">B4918_05505</name>
</gene>
<organism evidence="1 2">
    <name type="scientific">Bacillus thuringiensis</name>
    <dbReference type="NCBI Taxonomy" id="1428"/>
    <lineage>
        <taxon>Bacteria</taxon>
        <taxon>Bacillati</taxon>
        <taxon>Bacillota</taxon>
        <taxon>Bacilli</taxon>
        <taxon>Bacillales</taxon>
        <taxon>Bacillaceae</taxon>
        <taxon>Bacillus</taxon>
        <taxon>Bacillus cereus group</taxon>
    </lineage>
</organism>
<evidence type="ECO:0000313" key="2">
    <source>
        <dbReference type="Proteomes" id="UP000191057"/>
    </source>
</evidence>
<reference evidence="1 2" key="1">
    <citation type="submission" date="2017-03" db="EMBL/GenBank/DDBJ databases">
        <title>Complete genome sequence of Bacillus thuringiensis L-7601, a novel melanin producing strain.</title>
        <authorList>
            <person name="Cai J."/>
            <person name="Cao Z."/>
            <person name="Tan T."/>
        </authorList>
    </citation>
    <scope>NUCLEOTIDE SEQUENCE [LARGE SCALE GENOMIC DNA]</scope>
    <source>
        <strain evidence="1 2">L-7601</strain>
    </source>
</reference>
<name>A0A9W3TA57_BACTU</name>
<sequence>MNSTALWKERFRHFLKEVRTYSKYVFNDHLKFIFVFIIGAGAYYYQQWLQTLTSSFPTALVMAVLIGLVLTAGSIQTLLKEADLVYLLPVEEKLKPYFTKAFLFTFMIQLYIIAIVAAALAPLYFQQMKQTGAGYIWIVLAFVIVKAWNLFVAWEKSFLIDQNIQRVDWFIRFILNGLFVYFLVERTSVLVIGGIVLLMVLYLAIMHQMVKGKPLNWEYLISEEGKKMMLLYRIANMFVDVPALKERVSRRKWLDFILSIIGEKRTYLYLYTRTFLRSGNYFGLYVRLLALGGVILYFIPFLYGRFIVSFIFLYLIGYQLLTLWKHHRMKIWLDLYPVKVDEKKKDFLTLLNVILIIGSVIFTVIFALATKDFMMTGILLVVSILFSIGFVYQYGAKRIERLN</sequence>
<dbReference type="GO" id="GO:0016020">
    <property type="term" value="C:membrane"/>
    <property type="evidence" value="ECO:0007669"/>
    <property type="project" value="InterPro"/>
</dbReference>
<dbReference type="Proteomes" id="UP000191057">
    <property type="component" value="Chromosome"/>
</dbReference>
<dbReference type="InterPro" id="IPR010288">
    <property type="entry name" value="EcsB_ABC"/>
</dbReference>
<accession>A0A9W3TA57</accession>